<dbReference type="OrthoDB" id="1707486at2759"/>
<dbReference type="GO" id="GO:0031507">
    <property type="term" value="P:heterochromatin formation"/>
    <property type="evidence" value="ECO:0007669"/>
    <property type="project" value="TreeGrafter"/>
</dbReference>
<dbReference type="InterPro" id="IPR009072">
    <property type="entry name" value="Histone-fold"/>
</dbReference>
<dbReference type="GeneID" id="39585385"/>
<dbReference type="GO" id="GO:0006272">
    <property type="term" value="P:leading strand elongation"/>
    <property type="evidence" value="ECO:0007669"/>
    <property type="project" value="TreeGrafter"/>
</dbReference>
<feature type="region of interest" description="Disordered" evidence="5">
    <location>
        <begin position="253"/>
        <end position="324"/>
    </location>
</feature>
<dbReference type="InterPro" id="IPR051377">
    <property type="entry name" value="DNA_Pol-Epsilon_Subunit"/>
</dbReference>
<dbReference type="AlphaFoldDB" id="A0A427YB60"/>
<dbReference type="Proteomes" id="UP000279236">
    <property type="component" value="Unassembled WGS sequence"/>
</dbReference>
<dbReference type="GO" id="GO:0008622">
    <property type="term" value="C:epsilon DNA polymerase complex"/>
    <property type="evidence" value="ECO:0007669"/>
    <property type="project" value="TreeGrafter"/>
</dbReference>
<evidence type="ECO:0000256" key="4">
    <source>
        <dbReference type="ARBA" id="ARBA00042096"/>
    </source>
</evidence>
<reference evidence="6 7" key="1">
    <citation type="submission" date="2018-11" db="EMBL/GenBank/DDBJ databases">
        <title>Genome sequence of Apiotrichum porosum DSM 27194.</title>
        <authorList>
            <person name="Aliyu H."/>
            <person name="Gorte O."/>
            <person name="Ochsenreither K."/>
        </authorList>
    </citation>
    <scope>NUCLEOTIDE SEQUENCE [LARGE SCALE GENOMIC DNA]</scope>
    <source>
        <strain evidence="6 7">DSM 27194</strain>
    </source>
</reference>
<evidence type="ECO:0000313" key="7">
    <source>
        <dbReference type="Proteomes" id="UP000279236"/>
    </source>
</evidence>
<dbReference type="GO" id="GO:0031490">
    <property type="term" value="F:chromatin DNA binding"/>
    <property type="evidence" value="ECO:0007669"/>
    <property type="project" value="TreeGrafter"/>
</dbReference>
<gene>
    <name evidence="6" type="ORF">EHS24_000842</name>
</gene>
<dbReference type="GO" id="GO:0046982">
    <property type="term" value="F:protein heterodimerization activity"/>
    <property type="evidence" value="ECO:0007669"/>
    <property type="project" value="InterPro"/>
</dbReference>
<evidence type="ECO:0000313" key="6">
    <source>
        <dbReference type="EMBL" id="RSH88306.1"/>
    </source>
</evidence>
<dbReference type="Gene3D" id="1.10.20.10">
    <property type="entry name" value="Histone, subunit A"/>
    <property type="match status" value="1"/>
</dbReference>
<name>A0A427YB60_9TREE</name>
<evidence type="ECO:0000256" key="1">
    <source>
        <dbReference type="ARBA" id="ARBA00004123"/>
    </source>
</evidence>
<keyword evidence="2" id="KW-0539">Nucleus</keyword>
<sequence>MPPKGSHMVARAPPPDAPLTPAGVQQKAYATSISDLELPKTSLVKLAKGSIPDNVKMQQDVVHALMRSSTLFINYLMKHCGRWGLLDRATAPVRRQRPHPDAELPADSSGLAAVWRLLAPSPFVTAVAGIAGDNVSTAPSPANCLAEGVRLRTSKVTSLPVNLAIAPLCLLPLPQHPTAALSRAGKQITAGDVIKAITEMDFGPADALVPILEQELAGEFAGHHIVYRFVSVLQLILALWQLTHPAFRSHAAAVKASKAKPPGPGRGRRRKSAVDQAEGEGDVSMAADGDEDEDDDDEAEEGEGEGEDGEEGDDGEEDEVDDAA</sequence>
<dbReference type="RefSeq" id="XP_028480514.1">
    <property type="nucleotide sequence ID" value="XM_028616657.1"/>
</dbReference>
<comment type="caution">
    <text evidence="6">The sequence shown here is derived from an EMBL/GenBank/DDBJ whole genome shotgun (WGS) entry which is preliminary data.</text>
</comment>
<feature type="region of interest" description="Disordered" evidence="5">
    <location>
        <begin position="1"/>
        <end position="22"/>
    </location>
</feature>
<keyword evidence="7" id="KW-1185">Reference proteome</keyword>
<feature type="compositionally biased region" description="Acidic residues" evidence="5">
    <location>
        <begin position="288"/>
        <end position="324"/>
    </location>
</feature>
<proteinExistence type="predicted"/>
<comment type="subcellular location">
    <subcellularLocation>
        <location evidence="1">Nucleus</location>
    </subcellularLocation>
</comment>
<evidence type="ECO:0000256" key="3">
    <source>
        <dbReference type="ARBA" id="ARBA00039775"/>
    </source>
</evidence>
<dbReference type="GO" id="GO:0006974">
    <property type="term" value="P:DNA damage response"/>
    <property type="evidence" value="ECO:0007669"/>
    <property type="project" value="TreeGrafter"/>
</dbReference>
<protein>
    <recommendedName>
        <fullName evidence="3">DNA polymerase epsilon subunit D</fullName>
    </recommendedName>
    <alternativeName>
        <fullName evidence="4">DNA polymerase II subunit D</fullName>
    </alternativeName>
</protein>
<evidence type="ECO:0000256" key="2">
    <source>
        <dbReference type="ARBA" id="ARBA00023242"/>
    </source>
</evidence>
<dbReference type="SUPFAM" id="SSF47113">
    <property type="entry name" value="Histone-fold"/>
    <property type="match status" value="1"/>
</dbReference>
<dbReference type="GO" id="GO:0008623">
    <property type="term" value="C:CHRAC"/>
    <property type="evidence" value="ECO:0007669"/>
    <property type="project" value="TreeGrafter"/>
</dbReference>
<dbReference type="PANTHER" id="PTHR46172">
    <property type="entry name" value="DNA POLYMERASE EPSILON SUBUNIT 3"/>
    <property type="match status" value="1"/>
</dbReference>
<evidence type="ECO:0000256" key="5">
    <source>
        <dbReference type="SAM" id="MobiDB-lite"/>
    </source>
</evidence>
<accession>A0A427YB60</accession>
<dbReference type="EMBL" id="RSCE01000001">
    <property type="protein sequence ID" value="RSH88306.1"/>
    <property type="molecule type" value="Genomic_DNA"/>
</dbReference>
<organism evidence="6 7">
    <name type="scientific">Apiotrichum porosum</name>
    <dbReference type="NCBI Taxonomy" id="105984"/>
    <lineage>
        <taxon>Eukaryota</taxon>
        <taxon>Fungi</taxon>
        <taxon>Dikarya</taxon>
        <taxon>Basidiomycota</taxon>
        <taxon>Agaricomycotina</taxon>
        <taxon>Tremellomycetes</taxon>
        <taxon>Trichosporonales</taxon>
        <taxon>Trichosporonaceae</taxon>
        <taxon>Apiotrichum</taxon>
    </lineage>
</organism>
<dbReference type="STRING" id="105984.A0A427YB60"/>
<dbReference type="PANTHER" id="PTHR46172:SF1">
    <property type="entry name" value="DNA POLYMERASE EPSILON SUBUNIT 3"/>
    <property type="match status" value="1"/>
</dbReference>